<keyword evidence="2" id="KW-0843">Virulence</keyword>
<dbReference type="GO" id="GO:0016705">
    <property type="term" value="F:oxidoreductase activity, acting on paired donors, with incorporation or reduction of molecular oxygen"/>
    <property type="evidence" value="ECO:0007669"/>
    <property type="project" value="InterPro"/>
</dbReference>
<reference evidence="8" key="1">
    <citation type="journal article" date="2021" name="BMC Genomics">
        <title>Chromosome-level genome assembly and manually-curated proteome of model necrotroph Parastagonospora nodorum Sn15 reveals a genome-wide trove of candidate effector homologs, and redundancy of virulence-related functions within an accessory chromosome.</title>
        <authorList>
            <person name="Bertazzoni S."/>
            <person name="Jones D.A.B."/>
            <person name="Phan H.T."/>
            <person name="Tan K.-C."/>
            <person name="Hane J.K."/>
        </authorList>
    </citation>
    <scope>NUCLEOTIDE SEQUENCE [LARGE SCALE GENOMIC DNA]</scope>
    <source>
        <strain evidence="8">SN15 / ATCC MYA-4574 / FGSC 10173)</strain>
    </source>
</reference>
<comment type="cofactor">
    <cofactor evidence="6">
        <name>heme</name>
        <dbReference type="ChEBI" id="CHEBI:30413"/>
    </cofactor>
</comment>
<dbReference type="InterPro" id="IPR050121">
    <property type="entry name" value="Cytochrome_P450_monoxygenase"/>
</dbReference>
<dbReference type="FunFam" id="1.10.630.10:FF:000076">
    <property type="entry name" value="Cytochrome P450 monooxygenase"/>
    <property type="match status" value="1"/>
</dbReference>
<dbReference type="CDD" id="cd11060">
    <property type="entry name" value="CYP57A1-like"/>
    <property type="match status" value="1"/>
</dbReference>
<evidence type="ECO:0000256" key="1">
    <source>
        <dbReference type="ARBA" id="ARBA00004972"/>
    </source>
</evidence>
<dbReference type="PANTHER" id="PTHR24305">
    <property type="entry name" value="CYTOCHROME P450"/>
    <property type="match status" value="1"/>
</dbReference>
<dbReference type="EMBL" id="CP069034">
    <property type="protein sequence ID" value="QRD01781.1"/>
    <property type="molecule type" value="Genomic_DNA"/>
</dbReference>
<dbReference type="InterPro" id="IPR036396">
    <property type="entry name" value="Cyt_P450_sf"/>
</dbReference>
<keyword evidence="6" id="KW-0479">Metal-binding</keyword>
<dbReference type="Pfam" id="PF00067">
    <property type="entry name" value="p450"/>
    <property type="match status" value="1"/>
</dbReference>
<dbReference type="SUPFAM" id="SSF48264">
    <property type="entry name" value="Cytochrome P450"/>
    <property type="match status" value="1"/>
</dbReference>
<dbReference type="Gene3D" id="1.10.630.10">
    <property type="entry name" value="Cytochrome P450"/>
    <property type="match status" value="1"/>
</dbReference>
<dbReference type="GO" id="GO:0005506">
    <property type="term" value="F:iron ion binding"/>
    <property type="evidence" value="ECO:0007669"/>
    <property type="project" value="InterPro"/>
</dbReference>
<keyword evidence="6" id="KW-0408">Iron</keyword>
<dbReference type="PRINTS" id="PR00385">
    <property type="entry name" value="P450"/>
</dbReference>
<keyword evidence="6" id="KW-0349">Heme</keyword>
<keyword evidence="8" id="KW-1185">Reference proteome</keyword>
<gene>
    <name evidence="7" type="ORF">JI435_144730</name>
</gene>
<evidence type="ECO:0000313" key="7">
    <source>
        <dbReference type="EMBL" id="QRD01781.1"/>
    </source>
</evidence>
<evidence type="ECO:0000256" key="5">
    <source>
        <dbReference type="ARBA" id="ARBA00079990"/>
    </source>
</evidence>
<dbReference type="InterPro" id="IPR001128">
    <property type="entry name" value="Cyt_P450"/>
</dbReference>
<comment type="pathway">
    <text evidence="1">Hormone biosynthesis.</text>
</comment>
<evidence type="ECO:0000256" key="6">
    <source>
        <dbReference type="PIRSR" id="PIRSR602401-1"/>
    </source>
</evidence>
<organism evidence="7 8">
    <name type="scientific">Phaeosphaeria nodorum (strain SN15 / ATCC MYA-4574 / FGSC 10173)</name>
    <name type="common">Glume blotch fungus</name>
    <name type="synonym">Parastagonospora nodorum</name>
    <dbReference type="NCBI Taxonomy" id="321614"/>
    <lineage>
        <taxon>Eukaryota</taxon>
        <taxon>Fungi</taxon>
        <taxon>Dikarya</taxon>
        <taxon>Ascomycota</taxon>
        <taxon>Pezizomycotina</taxon>
        <taxon>Dothideomycetes</taxon>
        <taxon>Pleosporomycetidae</taxon>
        <taxon>Pleosporales</taxon>
        <taxon>Pleosporineae</taxon>
        <taxon>Phaeosphaeriaceae</taxon>
        <taxon>Parastagonospora</taxon>
    </lineage>
</organism>
<dbReference type="GO" id="GO:0020037">
    <property type="term" value="F:heme binding"/>
    <property type="evidence" value="ECO:0007669"/>
    <property type="project" value="InterPro"/>
</dbReference>
<dbReference type="PANTHER" id="PTHR24305:SF236">
    <property type="entry name" value="PISATIN DEMETHYLASE"/>
    <property type="match status" value="1"/>
</dbReference>
<feature type="binding site" description="axial binding residue" evidence="6">
    <location>
        <position position="458"/>
    </location>
    <ligand>
        <name>heme</name>
        <dbReference type="ChEBI" id="CHEBI:30413"/>
    </ligand>
    <ligandPart>
        <name>Fe</name>
        <dbReference type="ChEBI" id="CHEBI:18248"/>
    </ligandPart>
</feature>
<sequence>MSILTELYTLRFLLTSAAVLVYVATKIHAYRRLSAFKGPFSTGWCEVWHSSRIISVDSHLAYQAVNDKYGPIARVGPNDLITSSPELLAHMNGVRSPYTRSWWFNKATRVEPGKDHIFSEVDESRHTKRRAQMAAGYSGKENLTLEHDIDACVQELLCLISSKYLSTDAGARPVDIGHKIQLFAIDVISTIGFGEPFGDIKADDDLNDYIKSTEEGLTIMKFTTALGLTSILQWPPIAHLLGPKESDKSGFGKLMGTARAIIDARFKKSVEGKSDMLSSFVRHGLTKEEVFTEAMLQIIAGSDTTATALRCILLYLTTHSRVCSKLRAEIDANVLSGAAPPAGSIVSDDCLKNMPYLQAVVREGLRIHPPITDVVPKKVPVGGDTFTIDGHVHYFPGGTNIGYTAWAVNRDKTIFGEDAGTFRPERWLVEENDQVSVQRLAAMRRTTEMIFGYGKYQCLGKSIAWLEITKVTFEFTRHFDWAVASPDKPWHSRNYNGVFVQDNMYMTITKRSR</sequence>
<evidence type="ECO:0000256" key="3">
    <source>
        <dbReference type="ARBA" id="ARBA00067672"/>
    </source>
</evidence>
<dbReference type="Proteomes" id="UP000663193">
    <property type="component" value="Chromosome 12"/>
</dbReference>
<dbReference type="OrthoDB" id="3934656at2759"/>
<accession>A0A7U2FF46</accession>
<proteinExistence type="predicted"/>
<dbReference type="AlphaFoldDB" id="A0A7U2FF46"/>
<evidence type="ECO:0000256" key="4">
    <source>
        <dbReference type="ARBA" id="ARBA00068222"/>
    </source>
</evidence>
<dbReference type="VEuPathDB" id="FungiDB:JI435_144730"/>
<dbReference type="GO" id="GO:0004497">
    <property type="term" value="F:monooxygenase activity"/>
    <property type="evidence" value="ECO:0007669"/>
    <property type="project" value="InterPro"/>
</dbReference>
<evidence type="ECO:0000313" key="8">
    <source>
        <dbReference type="Proteomes" id="UP000663193"/>
    </source>
</evidence>
<protein>
    <recommendedName>
        <fullName evidence="4">Cytochrome P450 monooxygenase ABA1</fullName>
    </recommendedName>
    <alternativeName>
        <fullName evidence="5">Abscisic acid biosynthesis protein 1</fullName>
    </alternativeName>
    <alternativeName>
        <fullName evidence="3">Cytochrome P450 monooxygenase aba1</fullName>
    </alternativeName>
</protein>
<evidence type="ECO:0000256" key="2">
    <source>
        <dbReference type="ARBA" id="ARBA00023026"/>
    </source>
</evidence>
<name>A0A7U2FF46_PHANO</name>
<dbReference type="InterPro" id="IPR002401">
    <property type="entry name" value="Cyt_P450_E_grp-I"/>
</dbReference>
<dbReference type="PRINTS" id="PR00463">
    <property type="entry name" value="EP450I"/>
</dbReference>